<feature type="transmembrane region" description="Helical" evidence="1">
    <location>
        <begin position="98"/>
        <end position="118"/>
    </location>
</feature>
<dbReference type="AlphaFoldDB" id="A0A117ISW2"/>
<feature type="transmembrane region" description="Helical" evidence="1">
    <location>
        <begin position="63"/>
        <end position="86"/>
    </location>
</feature>
<keyword evidence="1" id="KW-0472">Membrane</keyword>
<evidence type="ECO:0000256" key="1">
    <source>
        <dbReference type="SAM" id="Phobius"/>
    </source>
</evidence>
<protein>
    <recommendedName>
        <fullName evidence="2">DUF835 domain-containing protein</fullName>
    </recommendedName>
</protein>
<organism evidence="3 4">
    <name type="scientific">Thermococcus celericrescens</name>
    <dbReference type="NCBI Taxonomy" id="227598"/>
    <lineage>
        <taxon>Archaea</taxon>
        <taxon>Methanobacteriati</taxon>
        <taxon>Methanobacteriota</taxon>
        <taxon>Thermococci</taxon>
        <taxon>Thermococcales</taxon>
        <taxon>Thermococcaceae</taxon>
        <taxon>Thermococcus</taxon>
    </lineage>
</organism>
<keyword evidence="1" id="KW-1133">Transmembrane helix</keyword>
<evidence type="ECO:0000313" key="3">
    <source>
        <dbReference type="EMBL" id="KUH32355.1"/>
    </source>
</evidence>
<feature type="transmembrane region" description="Helical" evidence="1">
    <location>
        <begin position="124"/>
        <end position="147"/>
    </location>
</feature>
<name>A0A117ISW2_9EURY</name>
<gene>
    <name evidence="3" type="ORF">APY94_09680</name>
</gene>
<keyword evidence="1" id="KW-0812">Transmembrane</keyword>
<dbReference type="EMBL" id="LLYW01000035">
    <property type="protein sequence ID" value="KUH32355.1"/>
    <property type="molecule type" value="Genomic_DNA"/>
</dbReference>
<dbReference type="OrthoDB" id="86229at2157"/>
<evidence type="ECO:0000313" key="4">
    <source>
        <dbReference type="Proteomes" id="UP000053462"/>
    </source>
</evidence>
<dbReference type="Proteomes" id="UP000053462">
    <property type="component" value="Unassembled WGS sequence"/>
</dbReference>
<sequence>MDGTQTILMVEAFIVMLADLTAATVIFKKYLSIRRKSVLAFSLAWVFDFIFVLASAFQDVGWLEVVGLISLPLFAGLMFYGSVLFMGEESLGIRHGNLGKMGLMPVMFMFYMYATYYYTNNALWTATVAASFGISGVFVVGAGTLLWDVREIYHSAVKYLSIGIIFFGLHLIPAAILGAHTWYMPGGFTLSTVLIVEMAWAMLRLVHMDTFENISKSVPSEIDMSPGVMVVDQKSYIQLKSVLANSPVLAFIRNVSDIPETWTYYFVTTVPFERAAKTLYPTDLAKMVEISYRYMEKVSASGGRGVVVIDCPEYLAVYNSWESLMKFLSKLRDIVVINNGTLILVVEKTSFDPQRCSQLVRLME</sequence>
<dbReference type="RefSeq" id="WP_058939436.1">
    <property type="nucleotide sequence ID" value="NZ_LLYW01000035.1"/>
</dbReference>
<keyword evidence="4" id="KW-1185">Reference proteome</keyword>
<accession>A0A117ISW2</accession>
<feature type="transmembrane region" description="Helical" evidence="1">
    <location>
        <begin position="6"/>
        <end position="26"/>
    </location>
</feature>
<comment type="caution">
    <text evidence="3">The sequence shown here is derived from an EMBL/GenBank/DDBJ whole genome shotgun (WGS) entry which is preliminary data.</text>
</comment>
<dbReference type="Pfam" id="PF05763">
    <property type="entry name" value="DUF835"/>
    <property type="match status" value="1"/>
</dbReference>
<feature type="transmembrane region" description="Helical" evidence="1">
    <location>
        <begin position="188"/>
        <end position="206"/>
    </location>
</feature>
<evidence type="ECO:0000259" key="2">
    <source>
        <dbReference type="Pfam" id="PF05763"/>
    </source>
</evidence>
<dbReference type="InterPro" id="IPR008553">
    <property type="entry name" value="DUF835"/>
</dbReference>
<reference evidence="3 4" key="1">
    <citation type="submission" date="2015-10" db="EMBL/GenBank/DDBJ databases">
        <title>Draft genome sequence of Thermococcus celericrescens strain DSM 17994.</title>
        <authorList>
            <person name="Hong S.-J."/>
            <person name="Park C.-E."/>
            <person name="Shin J.-H."/>
        </authorList>
    </citation>
    <scope>NUCLEOTIDE SEQUENCE [LARGE SCALE GENOMIC DNA]</scope>
    <source>
        <strain evidence="3 4">DSM 17994</strain>
    </source>
</reference>
<feature type="transmembrane region" description="Helical" evidence="1">
    <location>
        <begin position="159"/>
        <end position="182"/>
    </location>
</feature>
<feature type="domain" description="DUF835" evidence="2">
    <location>
        <begin position="238"/>
        <end position="363"/>
    </location>
</feature>
<proteinExistence type="predicted"/>
<feature type="transmembrane region" description="Helical" evidence="1">
    <location>
        <begin position="38"/>
        <end position="57"/>
    </location>
</feature>